<reference evidence="1" key="2">
    <citation type="submission" date="2022-01" db="EMBL/GenBank/DDBJ databases">
        <authorList>
            <person name="Yamashiro T."/>
            <person name="Shiraishi A."/>
            <person name="Satake H."/>
            <person name="Nakayama K."/>
        </authorList>
    </citation>
    <scope>NUCLEOTIDE SEQUENCE</scope>
</reference>
<evidence type="ECO:0000313" key="1">
    <source>
        <dbReference type="EMBL" id="GJS74801.1"/>
    </source>
</evidence>
<gene>
    <name evidence="1" type="ORF">Tco_0707642</name>
</gene>
<sequence length="114" mass="13669">MSHLTHLANSANSVLVKDMMIKLFEIDNERDFRVVRETYVTCQEFNVHCQKRREQMIEMQPFLHVSTVLADFYNLLKELQDYEFEKCKELMKSISETQLKVLKKISFIAKLHRQ</sequence>
<name>A0ABQ4YAY5_9ASTR</name>
<organism evidence="1 2">
    <name type="scientific">Tanacetum coccineum</name>
    <dbReference type="NCBI Taxonomy" id="301880"/>
    <lineage>
        <taxon>Eukaryota</taxon>
        <taxon>Viridiplantae</taxon>
        <taxon>Streptophyta</taxon>
        <taxon>Embryophyta</taxon>
        <taxon>Tracheophyta</taxon>
        <taxon>Spermatophyta</taxon>
        <taxon>Magnoliopsida</taxon>
        <taxon>eudicotyledons</taxon>
        <taxon>Gunneridae</taxon>
        <taxon>Pentapetalae</taxon>
        <taxon>asterids</taxon>
        <taxon>campanulids</taxon>
        <taxon>Asterales</taxon>
        <taxon>Asteraceae</taxon>
        <taxon>Asteroideae</taxon>
        <taxon>Anthemideae</taxon>
        <taxon>Anthemidinae</taxon>
        <taxon>Tanacetum</taxon>
    </lineage>
</organism>
<keyword evidence="2" id="KW-1185">Reference proteome</keyword>
<comment type="caution">
    <text evidence="1">The sequence shown here is derived from an EMBL/GenBank/DDBJ whole genome shotgun (WGS) entry which is preliminary data.</text>
</comment>
<evidence type="ECO:0000313" key="2">
    <source>
        <dbReference type="Proteomes" id="UP001151760"/>
    </source>
</evidence>
<reference evidence="1" key="1">
    <citation type="journal article" date="2022" name="Int. J. Mol. Sci.">
        <title>Draft Genome of Tanacetum Coccineum: Genomic Comparison of Closely Related Tanacetum-Family Plants.</title>
        <authorList>
            <person name="Yamashiro T."/>
            <person name="Shiraishi A."/>
            <person name="Nakayama K."/>
            <person name="Satake H."/>
        </authorList>
    </citation>
    <scope>NUCLEOTIDE SEQUENCE</scope>
</reference>
<protein>
    <submittedName>
        <fullName evidence="1">Uncharacterized protein</fullName>
    </submittedName>
</protein>
<accession>A0ABQ4YAY5</accession>
<dbReference type="EMBL" id="BQNB010010256">
    <property type="protein sequence ID" value="GJS74801.1"/>
    <property type="molecule type" value="Genomic_DNA"/>
</dbReference>
<proteinExistence type="predicted"/>
<dbReference type="Proteomes" id="UP001151760">
    <property type="component" value="Unassembled WGS sequence"/>
</dbReference>